<gene>
    <name evidence="1" type="ORF">VFPFJ_04242</name>
</gene>
<dbReference type="EMBL" id="LSBI01000003">
    <property type="protein sequence ID" value="OAQ92501.1"/>
    <property type="molecule type" value="Genomic_DNA"/>
</dbReference>
<dbReference type="InterPro" id="IPR022025">
    <property type="entry name" value="Amidoligase_2"/>
</dbReference>
<dbReference type="PANTHER" id="PTHR36847">
    <property type="entry name" value="AMIDOLIGASE ENZYME"/>
    <property type="match status" value="1"/>
</dbReference>
<dbReference type="GO" id="GO:0016874">
    <property type="term" value="F:ligase activity"/>
    <property type="evidence" value="ECO:0007669"/>
    <property type="project" value="UniProtKB-KW"/>
</dbReference>
<dbReference type="Pfam" id="PF12224">
    <property type="entry name" value="Amidoligase_2"/>
    <property type="match status" value="1"/>
</dbReference>
<dbReference type="KEGG" id="plj:28886372"/>
<dbReference type="PANTHER" id="PTHR36847:SF1">
    <property type="entry name" value="AMIDOLIGASE ENZYME"/>
    <property type="match status" value="1"/>
</dbReference>
<accession>A0A179HSG4</accession>
<dbReference type="AlphaFoldDB" id="A0A179HSG4"/>
<protein>
    <submittedName>
        <fullName evidence="1">Amidoligase enzyme domain-containing protein</fullName>
    </submittedName>
</protein>
<name>A0A179HSG4_PURLI</name>
<evidence type="ECO:0000313" key="2">
    <source>
        <dbReference type="Proteomes" id="UP000078340"/>
    </source>
</evidence>
<dbReference type="Proteomes" id="UP000078340">
    <property type="component" value="Unassembled WGS sequence"/>
</dbReference>
<comment type="caution">
    <text evidence="1">The sequence shown here is derived from an EMBL/GenBank/DDBJ whole genome shotgun (WGS) entry which is preliminary data.</text>
</comment>
<organism evidence="1 2">
    <name type="scientific">Purpureocillium lilacinum</name>
    <name type="common">Paecilomyces lilacinus</name>
    <dbReference type="NCBI Taxonomy" id="33203"/>
    <lineage>
        <taxon>Eukaryota</taxon>
        <taxon>Fungi</taxon>
        <taxon>Dikarya</taxon>
        <taxon>Ascomycota</taxon>
        <taxon>Pezizomycotina</taxon>
        <taxon>Sordariomycetes</taxon>
        <taxon>Hypocreomycetidae</taxon>
        <taxon>Hypocreales</taxon>
        <taxon>Ophiocordycipitaceae</taxon>
        <taxon>Purpureocillium</taxon>
    </lineage>
</organism>
<dbReference type="OMA" id="LCHPFRS"/>
<evidence type="ECO:0000313" key="1">
    <source>
        <dbReference type="EMBL" id="OAQ92501.1"/>
    </source>
</evidence>
<sequence>MSPCRIGIELEFMVAFHDLEIKRSKPKDDRWPDGRTLLVSENDIYGNKACQKAVCAVLASIGLPTARIGDADAVVDDPDHSDLPDKVVAVGGKRQLRIWNPVSAGTGGKEEQFNYWFVTHEASIVSAVNERAITVPAGYRWYSAEITSPILADQEELDGGLPTLRKALASIQNDVKVWLNSECGLHIHVSPLDAELDIVVARRLAALVFLLERPLLLQLCHAGRSKAAHARLISSDSDIAKNPAPSVGLSAPYLEEVIELRRMLDKAKGRCEDEQRTFQAVCSILSEHDCKSLGERLRVPKAGGGDGGKCTLATSKFGTLEFRYPESSFDVDYISCWVNVVRRLFAIAAAPDAEYAAKLCEIYELATRDVRMGWINFATAIGLDDQASVFKKRIKRYDGDLKDLDKPTILPRVG</sequence>
<reference evidence="1 2" key="1">
    <citation type="submission" date="2016-02" db="EMBL/GenBank/DDBJ databases">
        <title>Biosynthesis of antibiotic leucinostatins and their inhibition on Phytophthora in bio-control Purpureocillium lilacinum.</title>
        <authorList>
            <person name="Wang G."/>
            <person name="Liu Z."/>
            <person name="Lin R."/>
            <person name="Li E."/>
            <person name="Mao Z."/>
            <person name="Ling J."/>
            <person name="Yin W."/>
            <person name="Xie B."/>
        </authorList>
    </citation>
    <scope>NUCLEOTIDE SEQUENCE [LARGE SCALE GENOMIC DNA]</scope>
    <source>
        <strain evidence="1">PLFJ-1</strain>
    </source>
</reference>
<dbReference type="GeneID" id="28886372"/>
<keyword evidence="1" id="KW-0436">Ligase</keyword>
<proteinExistence type="predicted"/>